<dbReference type="SMART" id="SM00495">
    <property type="entry name" value="ChtBD3"/>
    <property type="match status" value="1"/>
</dbReference>
<evidence type="ECO:0000256" key="6">
    <source>
        <dbReference type="RuleBase" id="RU363034"/>
    </source>
</evidence>
<dbReference type="SMART" id="SM00020">
    <property type="entry name" value="Tryp_SPc"/>
    <property type="match status" value="1"/>
</dbReference>
<dbReference type="InterPro" id="IPR001314">
    <property type="entry name" value="Peptidase_S1A"/>
</dbReference>
<dbReference type="PROSITE" id="PS00134">
    <property type="entry name" value="TRYPSIN_HIS"/>
    <property type="match status" value="1"/>
</dbReference>
<feature type="signal peptide" evidence="7">
    <location>
        <begin position="1"/>
        <end position="29"/>
    </location>
</feature>
<dbReference type="RefSeq" id="WP_343818470.1">
    <property type="nucleotide sequence ID" value="NZ_BAAAFA010000011.1"/>
</dbReference>
<dbReference type="CDD" id="cd12215">
    <property type="entry name" value="ChiC_BD"/>
    <property type="match status" value="1"/>
</dbReference>
<dbReference type="InterPro" id="IPR013783">
    <property type="entry name" value="Ig-like_fold"/>
</dbReference>
<dbReference type="InterPro" id="IPR043504">
    <property type="entry name" value="Peptidase_S1_PA_chymotrypsin"/>
</dbReference>
<dbReference type="PRINTS" id="PR00722">
    <property type="entry name" value="CHYMOTRYPSIN"/>
</dbReference>
<feature type="chain" id="PRO_5045595132" evidence="7">
    <location>
        <begin position="30"/>
        <end position="439"/>
    </location>
</feature>
<evidence type="ECO:0000256" key="4">
    <source>
        <dbReference type="ARBA" id="ARBA00022801"/>
    </source>
</evidence>
<gene>
    <name evidence="9" type="ORF">GCM10009111_29620</name>
</gene>
<proteinExistence type="predicted"/>
<keyword evidence="2" id="KW-0964">Secreted</keyword>
<dbReference type="SUPFAM" id="SSF51055">
    <property type="entry name" value="Carbohydrate binding domain"/>
    <property type="match status" value="1"/>
</dbReference>
<dbReference type="InterPro" id="IPR050127">
    <property type="entry name" value="Serine_Proteases_S1"/>
</dbReference>
<dbReference type="CDD" id="cd00190">
    <property type="entry name" value="Tryp_SPc"/>
    <property type="match status" value="1"/>
</dbReference>
<dbReference type="PROSITE" id="PS50240">
    <property type="entry name" value="TRYPSIN_DOM"/>
    <property type="match status" value="1"/>
</dbReference>
<sequence>MENKTSFKAIKKHVAFGIFTAICAISAQAKDYQPNIVGGGQANPADWQFFTQLVNDPGSLPFCGASYIGNGYVLTAAHCVRNKQAQSIAVNVGSTIRGGNDGQRINVAQIFSHPQYNRSTHAYDVAVLKLTQIPQNANVVNLAQGSLTQYARIGDMLTVAGLGRLSEHDWAKPSVLQEVDVPLVSDSVCQSTGGPYSNVGADNFCAGFEQGQYDSCSGDSGGPIVVNLGGQTTQVGLVSWGVGCARAGNYGVYADVAAARSWIDSVVGGIQEQVSVGYTASQTIAGFTVGEIKSHTFSITNTGTANFTLTSIGIANSGVTNASLITHDSCSATTLLANDACSVSVDFEASSAGNASVSLNFTIDKNNTAYSAVVNAQASSSGGGNTCPETWQSSKIYDTGDKVIFNNQVWEAQWWVKGKEPADTGPWGVWLSQGAASCN</sequence>
<dbReference type="EMBL" id="BAAAFA010000011">
    <property type="protein sequence ID" value="GAA0821963.1"/>
    <property type="molecule type" value="Genomic_DNA"/>
</dbReference>
<evidence type="ECO:0000256" key="5">
    <source>
        <dbReference type="ARBA" id="ARBA00023157"/>
    </source>
</evidence>
<accession>A0ABN1LA07</accession>
<keyword evidence="4 6" id="KW-0378">Hydrolase</keyword>
<dbReference type="InterPro" id="IPR001254">
    <property type="entry name" value="Trypsin_dom"/>
</dbReference>
<evidence type="ECO:0000313" key="9">
    <source>
        <dbReference type="EMBL" id="GAA0821963.1"/>
    </source>
</evidence>
<dbReference type="Gene3D" id="2.10.10.20">
    <property type="entry name" value="Carbohydrate-binding module superfamily 5/12"/>
    <property type="match status" value="1"/>
</dbReference>
<keyword evidence="7" id="KW-0732">Signal</keyword>
<feature type="domain" description="Peptidase S1" evidence="8">
    <location>
        <begin position="36"/>
        <end position="268"/>
    </location>
</feature>
<organism evidence="9 10">
    <name type="scientific">Colwellia asteriadis</name>
    <dbReference type="NCBI Taxonomy" id="517723"/>
    <lineage>
        <taxon>Bacteria</taxon>
        <taxon>Pseudomonadati</taxon>
        <taxon>Pseudomonadota</taxon>
        <taxon>Gammaproteobacteria</taxon>
        <taxon>Alteromonadales</taxon>
        <taxon>Colwelliaceae</taxon>
        <taxon>Colwellia</taxon>
    </lineage>
</organism>
<evidence type="ECO:0000256" key="7">
    <source>
        <dbReference type="SAM" id="SignalP"/>
    </source>
</evidence>
<evidence type="ECO:0000256" key="3">
    <source>
        <dbReference type="ARBA" id="ARBA00022670"/>
    </source>
</evidence>
<evidence type="ECO:0000256" key="2">
    <source>
        <dbReference type="ARBA" id="ARBA00022525"/>
    </source>
</evidence>
<comment type="caution">
    <text evidence="9">The sequence shown here is derived from an EMBL/GenBank/DDBJ whole genome shotgun (WGS) entry which is preliminary data.</text>
</comment>
<name>A0ABN1LA07_9GAMM</name>
<dbReference type="InterPro" id="IPR003610">
    <property type="entry name" value="CBM5/12"/>
</dbReference>
<evidence type="ECO:0000256" key="1">
    <source>
        <dbReference type="ARBA" id="ARBA00004613"/>
    </source>
</evidence>
<dbReference type="InterPro" id="IPR009003">
    <property type="entry name" value="Peptidase_S1_PA"/>
</dbReference>
<dbReference type="InterPro" id="IPR018114">
    <property type="entry name" value="TRYPSIN_HIS"/>
</dbReference>
<comment type="subcellular location">
    <subcellularLocation>
        <location evidence="1">Secreted</location>
    </subcellularLocation>
</comment>
<dbReference type="Gene3D" id="2.40.10.10">
    <property type="entry name" value="Trypsin-like serine proteases"/>
    <property type="match status" value="1"/>
</dbReference>
<evidence type="ECO:0000313" key="10">
    <source>
        <dbReference type="Proteomes" id="UP001500021"/>
    </source>
</evidence>
<protein>
    <submittedName>
        <fullName evidence="9">Trypsin-like serine protease</fullName>
    </submittedName>
</protein>
<dbReference type="SUPFAM" id="SSF50494">
    <property type="entry name" value="Trypsin-like serine proteases"/>
    <property type="match status" value="1"/>
</dbReference>
<dbReference type="InterPro" id="IPR033116">
    <property type="entry name" value="TRYPSIN_SER"/>
</dbReference>
<reference evidence="9 10" key="1">
    <citation type="journal article" date="2019" name="Int. J. Syst. Evol. Microbiol.">
        <title>The Global Catalogue of Microorganisms (GCM) 10K type strain sequencing project: providing services to taxonomists for standard genome sequencing and annotation.</title>
        <authorList>
            <consortium name="The Broad Institute Genomics Platform"/>
            <consortium name="The Broad Institute Genome Sequencing Center for Infectious Disease"/>
            <person name="Wu L."/>
            <person name="Ma J."/>
        </authorList>
    </citation>
    <scope>NUCLEOTIDE SEQUENCE [LARGE SCALE GENOMIC DNA]</scope>
    <source>
        <strain evidence="9 10">JCM 15608</strain>
    </source>
</reference>
<keyword evidence="5" id="KW-1015">Disulfide bond</keyword>
<keyword evidence="3 6" id="KW-0645">Protease</keyword>
<keyword evidence="6" id="KW-0720">Serine protease</keyword>
<dbReference type="Proteomes" id="UP001500021">
    <property type="component" value="Unassembled WGS sequence"/>
</dbReference>
<dbReference type="InterPro" id="IPR036573">
    <property type="entry name" value="CBM_sf_5/12"/>
</dbReference>
<dbReference type="PROSITE" id="PS00135">
    <property type="entry name" value="TRYPSIN_SER"/>
    <property type="match status" value="1"/>
</dbReference>
<keyword evidence="10" id="KW-1185">Reference proteome</keyword>
<dbReference type="Gene3D" id="2.60.40.10">
    <property type="entry name" value="Immunoglobulins"/>
    <property type="match status" value="1"/>
</dbReference>
<dbReference type="Pfam" id="PF00089">
    <property type="entry name" value="Trypsin"/>
    <property type="match status" value="1"/>
</dbReference>
<dbReference type="PANTHER" id="PTHR24264">
    <property type="entry name" value="TRYPSIN-RELATED"/>
    <property type="match status" value="1"/>
</dbReference>
<evidence type="ECO:0000259" key="8">
    <source>
        <dbReference type="PROSITE" id="PS50240"/>
    </source>
</evidence>
<dbReference type="PANTHER" id="PTHR24264:SF65">
    <property type="entry name" value="SRCR DOMAIN-CONTAINING PROTEIN"/>
    <property type="match status" value="1"/>
</dbReference>